<evidence type="ECO:0000256" key="1">
    <source>
        <dbReference type="SAM" id="MobiDB-lite"/>
    </source>
</evidence>
<gene>
    <name evidence="2" type="ordered locus">KPK_3393</name>
</gene>
<protein>
    <submittedName>
        <fullName evidence="2">Uncharacterized protein</fullName>
    </submittedName>
</protein>
<dbReference type="HOGENOM" id="CLU_2916490_0_0_6"/>
<dbReference type="EMBL" id="CP000964">
    <property type="protein sequence ID" value="ACI10964.1"/>
    <property type="molecule type" value="Genomic_DNA"/>
</dbReference>
<reference evidence="2 3" key="1">
    <citation type="journal article" date="2008" name="PLoS Genet.">
        <title>Complete genome sequence of the N2-fixing broad host range endophyte Klebsiella pneumoniae 342 and virulence predictions verified in mice.</title>
        <authorList>
            <person name="Fouts D.E."/>
            <person name="Tyler H.L."/>
            <person name="DeBoy R.T."/>
            <person name="Daugherty S."/>
            <person name="Ren Q."/>
            <person name="Badger J.H."/>
            <person name="Durkin A.S."/>
            <person name="Huot H."/>
            <person name="Shrivastava S."/>
            <person name="Kothari S."/>
            <person name="Dodson R.J."/>
            <person name="Mohamoud Y."/>
            <person name="Khouri H."/>
            <person name="Roesch L.F."/>
            <person name="Krogfelt K.A."/>
            <person name="Struve C."/>
            <person name="Triplett E.W."/>
            <person name="Methe B.A."/>
        </authorList>
    </citation>
    <scope>NUCLEOTIDE SEQUENCE [LARGE SCALE GENOMIC DNA]</scope>
    <source>
        <strain evidence="2 3">342</strain>
    </source>
</reference>
<evidence type="ECO:0000313" key="3">
    <source>
        <dbReference type="Proteomes" id="UP000001734"/>
    </source>
</evidence>
<dbReference type="BioCyc" id="KPNE507522:GI0B-3376-MONOMER"/>
<dbReference type="Proteomes" id="UP000001734">
    <property type="component" value="Chromosome"/>
</dbReference>
<sequence length="61" mass="7035">MSAECQERTLLTQTQPANGLPGSRGRHFRETINWKHFNVKDYAGHSVCITICHWKNDACYL</sequence>
<organism evidence="2 3">
    <name type="scientific">Klebsiella variicola (strain 342)</name>
    <name type="common">Klebsiella pneumoniae</name>
    <dbReference type="NCBI Taxonomy" id="507522"/>
    <lineage>
        <taxon>Bacteria</taxon>
        <taxon>Pseudomonadati</taxon>
        <taxon>Pseudomonadota</taxon>
        <taxon>Gammaproteobacteria</taxon>
        <taxon>Enterobacterales</taxon>
        <taxon>Enterobacteriaceae</taxon>
        <taxon>Klebsiella/Raoultella group</taxon>
        <taxon>Klebsiella</taxon>
        <taxon>Klebsiella pneumoniae complex</taxon>
    </lineage>
</organism>
<name>B5XSL6_KLEV3</name>
<dbReference type="KEGG" id="kpe:KPK_3393"/>
<proteinExistence type="predicted"/>
<accession>B5XSL6</accession>
<evidence type="ECO:0000313" key="2">
    <source>
        <dbReference type="EMBL" id="ACI10964.1"/>
    </source>
</evidence>
<dbReference type="AlphaFoldDB" id="B5XSL6"/>
<feature type="region of interest" description="Disordered" evidence="1">
    <location>
        <begin position="1"/>
        <end position="24"/>
    </location>
</feature>